<dbReference type="Gene3D" id="1.10.510.10">
    <property type="entry name" value="Transferase(Phosphotransferase) domain 1"/>
    <property type="match status" value="1"/>
</dbReference>
<dbReference type="AlphaFoldDB" id="A0A090LAA3"/>
<dbReference type="InterPro" id="IPR050235">
    <property type="entry name" value="CK1_Ser-Thr_kinase"/>
</dbReference>
<dbReference type="WBParaSite" id="SRAE_1000332600.1">
    <property type="protein sequence ID" value="SRAE_1000332600.1"/>
    <property type="gene ID" value="WBGene00259943"/>
</dbReference>
<dbReference type="GO" id="GO:0004674">
    <property type="term" value="F:protein serine/threonine kinase activity"/>
    <property type="evidence" value="ECO:0007669"/>
    <property type="project" value="UniProtKB-EC"/>
</dbReference>
<keyword evidence="4" id="KW-0418">Kinase</keyword>
<reference evidence="4 5" key="1">
    <citation type="submission" date="2014-09" db="EMBL/GenBank/DDBJ databases">
        <authorList>
            <person name="Martin A.A."/>
        </authorList>
    </citation>
    <scope>NUCLEOTIDE SEQUENCE</scope>
    <source>
        <strain evidence="5">ED321</strain>
        <strain evidence="4">ED321 Heterogonic</strain>
    </source>
</reference>
<dbReference type="GeneID" id="36377438"/>
<dbReference type="WormBase" id="SRAE_1000332600">
    <property type="protein sequence ID" value="SRP11746"/>
    <property type="gene ID" value="WBGene00259943"/>
</dbReference>
<dbReference type="GO" id="GO:0005524">
    <property type="term" value="F:ATP binding"/>
    <property type="evidence" value="ECO:0007669"/>
    <property type="project" value="InterPro"/>
</dbReference>
<evidence type="ECO:0000256" key="1">
    <source>
        <dbReference type="ARBA" id="ARBA00012513"/>
    </source>
</evidence>
<dbReference type="PROSITE" id="PS00108">
    <property type="entry name" value="PROTEIN_KINASE_ST"/>
    <property type="match status" value="1"/>
</dbReference>
<evidence type="ECO:0000313" key="5">
    <source>
        <dbReference type="Proteomes" id="UP000035682"/>
    </source>
</evidence>
<dbReference type="SUPFAM" id="SSF56112">
    <property type="entry name" value="Protein kinase-like (PK-like)"/>
    <property type="match status" value="1"/>
</dbReference>
<dbReference type="InterPro" id="IPR000719">
    <property type="entry name" value="Prot_kinase_dom"/>
</dbReference>
<dbReference type="Pfam" id="PF00069">
    <property type="entry name" value="Pkinase"/>
    <property type="match status" value="1"/>
</dbReference>
<reference evidence="6" key="2">
    <citation type="submission" date="2020-12" db="UniProtKB">
        <authorList>
            <consortium name="WormBaseParasite"/>
        </authorList>
    </citation>
    <scope>IDENTIFICATION</scope>
</reference>
<feature type="domain" description="Protein kinase" evidence="3">
    <location>
        <begin position="43"/>
        <end position="358"/>
    </location>
</feature>
<sequence>MSLPVLVQDDLENKVGDNMNNHKIVKTDYPGFNELLGRRIMGWTCEEIIGKGTFGVIYKCSKKATEENSKVTEKTEKNEKTEKSDKNEKKDKYNKIYAALKAEDQTKQDTHIIKEVRILEALNKKQSKRNFFADPLGYGEKRKFKFVITTLFGTNLFDILTKMPNQRIELRTWIRVVINILEGLKILHKIKIVHLDLKPANIIVDYQNKRKQNDIVVRIIDFGLSRHLKYKCNVDEIPINLEPSSPVTEKDGPIWFGSIFHCSPHLHRGCDPSYRDDVYSWLFVSMDLYIKLPWTPADTEINIAKKKINATCDFYKTYFPVELEPIVKNIVEAPSNKPPEYNKILEQLKAFMQKHSVLWSEPCQWEINHAKKESQIPNNNTLKKNELHVSNKKKIVDDNNIEINISEKGKNNKSNLKTDGCIK</sequence>
<evidence type="ECO:0000259" key="3">
    <source>
        <dbReference type="PROSITE" id="PS50011"/>
    </source>
</evidence>
<feature type="region of interest" description="Disordered" evidence="2">
    <location>
        <begin position="68"/>
        <end position="88"/>
    </location>
</feature>
<keyword evidence="4" id="KW-0808">Transferase</keyword>
<organism evidence="4">
    <name type="scientific">Strongyloides ratti</name>
    <name type="common">Parasitic roundworm</name>
    <dbReference type="NCBI Taxonomy" id="34506"/>
    <lineage>
        <taxon>Eukaryota</taxon>
        <taxon>Metazoa</taxon>
        <taxon>Ecdysozoa</taxon>
        <taxon>Nematoda</taxon>
        <taxon>Chromadorea</taxon>
        <taxon>Rhabditida</taxon>
        <taxon>Tylenchina</taxon>
        <taxon>Panagrolaimomorpha</taxon>
        <taxon>Strongyloidoidea</taxon>
        <taxon>Strongyloididae</taxon>
        <taxon>Strongyloides</taxon>
    </lineage>
</organism>
<dbReference type="PANTHER" id="PTHR11909">
    <property type="entry name" value="CASEIN KINASE-RELATED"/>
    <property type="match status" value="1"/>
</dbReference>
<dbReference type="OrthoDB" id="5979581at2759"/>
<evidence type="ECO:0000313" key="7">
    <source>
        <dbReference type="WormBase" id="SRAE_1000332600"/>
    </source>
</evidence>
<dbReference type="SMART" id="SM00220">
    <property type="entry name" value="S_TKc"/>
    <property type="match status" value="1"/>
</dbReference>
<dbReference type="InterPro" id="IPR011009">
    <property type="entry name" value="Kinase-like_dom_sf"/>
</dbReference>
<keyword evidence="5" id="KW-1185">Reference proteome</keyword>
<name>A0A090LAA3_STRRB</name>
<dbReference type="EC" id="2.7.11.1" evidence="1"/>
<dbReference type="CTD" id="36377438"/>
<accession>A0A090LAA3</accession>
<dbReference type="InterPro" id="IPR008271">
    <property type="entry name" value="Ser/Thr_kinase_AS"/>
</dbReference>
<evidence type="ECO:0000313" key="4">
    <source>
        <dbReference type="EMBL" id="CEF65073.1"/>
    </source>
</evidence>
<evidence type="ECO:0000256" key="2">
    <source>
        <dbReference type="SAM" id="MobiDB-lite"/>
    </source>
</evidence>
<proteinExistence type="predicted"/>
<evidence type="ECO:0000313" key="6">
    <source>
        <dbReference type="WBParaSite" id="SRAE_1000332600.1"/>
    </source>
</evidence>
<dbReference type="EMBL" id="LN609528">
    <property type="protein sequence ID" value="CEF65073.1"/>
    <property type="molecule type" value="Genomic_DNA"/>
</dbReference>
<dbReference type="PROSITE" id="PS50011">
    <property type="entry name" value="PROTEIN_KINASE_DOM"/>
    <property type="match status" value="1"/>
</dbReference>
<dbReference type="Proteomes" id="UP000035682">
    <property type="component" value="Unplaced"/>
</dbReference>
<dbReference type="STRING" id="34506.A0A090LAA3"/>
<gene>
    <name evidence="4 6 7" type="ORF">SRAE_1000332600</name>
</gene>
<dbReference type="RefSeq" id="XP_024504274.1">
    <property type="nucleotide sequence ID" value="XM_024650503.1"/>
</dbReference>
<protein>
    <recommendedName>
        <fullName evidence="1">non-specific serine/threonine protein kinase</fullName>
        <ecNumber evidence="1">2.7.11.1</ecNumber>
    </recommendedName>
</protein>